<evidence type="ECO:0000256" key="1">
    <source>
        <dbReference type="SAM" id="SignalP"/>
    </source>
</evidence>
<dbReference type="EMBL" id="LT838813">
    <property type="protein sequence ID" value="SMD45476.1"/>
    <property type="molecule type" value="Genomic_DNA"/>
</dbReference>
<sequence>MKKLFTICLLLAFSHFTFAQDIENLADSANVAKKDTTYWISDFSVGLNFNQAAFSGNWKAGGVNSIAFGSILNWKANYAKEKWMWDNQLELIYGLVKNEGQDFRKSNDRIFFDSKVGYKITEKWSYFTSLNFISQFTDGFDFTQDDPTLISGFLSPAFVTTGFGFQYKPNEEFALRLAPFSPRFTFVTDTTIINNVPENYGVPAGQTMRSEWLAFQLFATWNKKFSENLTLNSRYQMFANLETLAFKTIDHRLDLTIIAKVSKYVDVTFTSINVYDIDMDPGIQYSQALALGILYKVSNKK</sequence>
<dbReference type="STRING" id="758820.SAMN00777080_4128"/>
<gene>
    <name evidence="2" type="ORF">SAMN00777080_4128</name>
</gene>
<evidence type="ECO:0000313" key="2">
    <source>
        <dbReference type="EMBL" id="SMD45476.1"/>
    </source>
</evidence>
<name>A0A1W2HA95_9BACT</name>
<evidence type="ECO:0000313" key="3">
    <source>
        <dbReference type="Proteomes" id="UP000192333"/>
    </source>
</evidence>
<organism evidence="2 3">
    <name type="scientific">Aquiflexum balticum DSM 16537</name>
    <dbReference type="NCBI Taxonomy" id="758820"/>
    <lineage>
        <taxon>Bacteria</taxon>
        <taxon>Pseudomonadati</taxon>
        <taxon>Bacteroidota</taxon>
        <taxon>Cytophagia</taxon>
        <taxon>Cytophagales</taxon>
        <taxon>Cyclobacteriaceae</taxon>
        <taxon>Aquiflexum</taxon>
    </lineage>
</organism>
<feature type="signal peptide" evidence="1">
    <location>
        <begin position="1"/>
        <end position="19"/>
    </location>
</feature>
<evidence type="ECO:0008006" key="4">
    <source>
        <dbReference type="Google" id="ProtNLM"/>
    </source>
</evidence>
<dbReference type="Pfam" id="PF11276">
    <property type="entry name" value="DUF3078"/>
    <property type="match status" value="1"/>
</dbReference>
<dbReference type="AlphaFoldDB" id="A0A1W2HA95"/>
<dbReference type="OrthoDB" id="1495718at2"/>
<keyword evidence="1" id="KW-0732">Signal</keyword>
<reference evidence="3" key="1">
    <citation type="submission" date="2017-04" db="EMBL/GenBank/DDBJ databases">
        <authorList>
            <person name="Varghese N."/>
            <person name="Submissions S."/>
        </authorList>
    </citation>
    <scope>NUCLEOTIDE SEQUENCE [LARGE SCALE GENOMIC DNA]</scope>
    <source>
        <strain evidence="3">DSM 16537</strain>
    </source>
</reference>
<proteinExistence type="predicted"/>
<accession>A0A1W2HA95</accession>
<feature type="chain" id="PRO_5012574317" description="DUF3078 domain-containing protein" evidence="1">
    <location>
        <begin position="20"/>
        <end position="301"/>
    </location>
</feature>
<dbReference type="RefSeq" id="WP_084122301.1">
    <property type="nucleotide sequence ID" value="NZ_LT838813.1"/>
</dbReference>
<keyword evidence="3" id="KW-1185">Reference proteome</keyword>
<dbReference type="Proteomes" id="UP000192333">
    <property type="component" value="Chromosome I"/>
</dbReference>
<dbReference type="InterPro" id="IPR021428">
    <property type="entry name" value="DUF3078"/>
</dbReference>
<protein>
    <recommendedName>
        <fullName evidence="4">DUF3078 domain-containing protein</fullName>
    </recommendedName>
</protein>